<dbReference type="Proteomes" id="UP001066276">
    <property type="component" value="Chromosome 5"/>
</dbReference>
<evidence type="ECO:0000313" key="2">
    <source>
        <dbReference type="EMBL" id="KAJ1153656.1"/>
    </source>
</evidence>
<feature type="region of interest" description="Disordered" evidence="1">
    <location>
        <begin position="1"/>
        <end position="130"/>
    </location>
</feature>
<accession>A0AAV7RQ69</accession>
<evidence type="ECO:0000313" key="3">
    <source>
        <dbReference type="Proteomes" id="UP001066276"/>
    </source>
</evidence>
<organism evidence="2 3">
    <name type="scientific">Pleurodeles waltl</name>
    <name type="common">Iberian ribbed newt</name>
    <dbReference type="NCBI Taxonomy" id="8319"/>
    <lineage>
        <taxon>Eukaryota</taxon>
        <taxon>Metazoa</taxon>
        <taxon>Chordata</taxon>
        <taxon>Craniata</taxon>
        <taxon>Vertebrata</taxon>
        <taxon>Euteleostomi</taxon>
        <taxon>Amphibia</taxon>
        <taxon>Batrachia</taxon>
        <taxon>Caudata</taxon>
        <taxon>Salamandroidea</taxon>
        <taxon>Salamandridae</taxon>
        <taxon>Pleurodelinae</taxon>
        <taxon>Pleurodeles</taxon>
    </lineage>
</organism>
<evidence type="ECO:0000256" key="1">
    <source>
        <dbReference type="SAM" id="MobiDB-lite"/>
    </source>
</evidence>
<protein>
    <submittedName>
        <fullName evidence="2">Uncharacterized protein</fullName>
    </submittedName>
</protein>
<comment type="caution">
    <text evidence="2">The sequence shown here is derived from an EMBL/GenBank/DDBJ whole genome shotgun (WGS) entry which is preliminary data.</text>
</comment>
<sequence length="140" mass="14632">MRTSALRWLQPWSVAGAGTGAPRSEEEARPRGVAWGGACFGGWSSPSGNAPDGLLLPGAAGYSGGSSPPPPPPPNWWKGPSAAGSGHGPRGVHGPNDASAGGGCLREEDGPPWVGRETSAGRRCPPLARRWRRRRLEEWH</sequence>
<gene>
    <name evidence="2" type="ORF">NDU88_006415</name>
</gene>
<dbReference type="EMBL" id="JANPWB010000009">
    <property type="protein sequence ID" value="KAJ1153656.1"/>
    <property type="molecule type" value="Genomic_DNA"/>
</dbReference>
<keyword evidence="3" id="KW-1185">Reference proteome</keyword>
<proteinExistence type="predicted"/>
<dbReference type="AlphaFoldDB" id="A0AAV7RQ69"/>
<reference evidence="2" key="1">
    <citation type="journal article" date="2022" name="bioRxiv">
        <title>Sequencing and chromosome-scale assembly of the giantPleurodeles waltlgenome.</title>
        <authorList>
            <person name="Brown T."/>
            <person name="Elewa A."/>
            <person name="Iarovenko S."/>
            <person name="Subramanian E."/>
            <person name="Araus A.J."/>
            <person name="Petzold A."/>
            <person name="Susuki M."/>
            <person name="Suzuki K.-i.T."/>
            <person name="Hayashi T."/>
            <person name="Toyoda A."/>
            <person name="Oliveira C."/>
            <person name="Osipova E."/>
            <person name="Leigh N.D."/>
            <person name="Simon A."/>
            <person name="Yun M.H."/>
        </authorList>
    </citation>
    <scope>NUCLEOTIDE SEQUENCE</scope>
    <source>
        <strain evidence="2">20211129_DDA</strain>
        <tissue evidence="2">Liver</tissue>
    </source>
</reference>
<name>A0AAV7RQ69_PLEWA</name>